<evidence type="ECO:0000256" key="9">
    <source>
        <dbReference type="ARBA" id="ARBA00023237"/>
    </source>
</evidence>
<evidence type="ECO:0000313" key="15">
    <source>
        <dbReference type="EMBL" id="MBD3327554.1"/>
    </source>
</evidence>
<protein>
    <submittedName>
        <fullName evidence="15">TonB-dependent receptor</fullName>
    </submittedName>
</protein>
<keyword evidence="6 11" id="KW-0798">TonB box</keyword>
<accession>A0A9D5Q843</accession>
<dbReference type="InterPro" id="IPR012910">
    <property type="entry name" value="Plug_dom"/>
</dbReference>
<evidence type="ECO:0000259" key="13">
    <source>
        <dbReference type="Pfam" id="PF00593"/>
    </source>
</evidence>
<feature type="chain" id="PRO_5039249536" evidence="12">
    <location>
        <begin position="29"/>
        <end position="764"/>
    </location>
</feature>
<keyword evidence="2 10" id="KW-0813">Transport</keyword>
<feature type="domain" description="TonB-dependent receptor plug" evidence="14">
    <location>
        <begin position="72"/>
        <end position="177"/>
    </location>
</feature>
<keyword evidence="7 10" id="KW-0472">Membrane</keyword>
<evidence type="ECO:0000256" key="8">
    <source>
        <dbReference type="ARBA" id="ARBA00023170"/>
    </source>
</evidence>
<reference evidence="15" key="1">
    <citation type="submission" date="2019-11" db="EMBL/GenBank/DDBJ databases">
        <title>Microbial mats filling the niche in hypersaline microbial mats.</title>
        <authorList>
            <person name="Wong H.L."/>
            <person name="Macleod F.I."/>
            <person name="White R.A. III"/>
            <person name="Burns B.P."/>
        </authorList>
    </citation>
    <scope>NUCLEOTIDE SEQUENCE</scope>
    <source>
        <strain evidence="15">Rbin_158</strain>
    </source>
</reference>
<comment type="similarity">
    <text evidence="10 11">Belongs to the TonB-dependent receptor family.</text>
</comment>
<dbReference type="Pfam" id="PF07715">
    <property type="entry name" value="Plug"/>
    <property type="match status" value="1"/>
</dbReference>
<evidence type="ECO:0000256" key="12">
    <source>
        <dbReference type="SAM" id="SignalP"/>
    </source>
</evidence>
<dbReference type="PANTHER" id="PTHR30069">
    <property type="entry name" value="TONB-DEPENDENT OUTER MEMBRANE RECEPTOR"/>
    <property type="match status" value="1"/>
</dbReference>
<feature type="signal peptide" evidence="12">
    <location>
        <begin position="1"/>
        <end position="28"/>
    </location>
</feature>
<organism evidence="15 16">
    <name type="scientific">candidate division KSB3 bacterium</name>
    <dbReference type="NCBI Taxonomy" id="2044937"/>
    <lineage>
        <taxon>Bacteria</taxon>
        <taxon>candidate division KSB3</taxon>
    </lineage>
</organism>
<keyword evidence="8 15" id="KW-0675">Receptor</keyword>
<dbReference type="InterPro" id="IPR039426">
    <property type="entry name" value="TonB-dep_rcpt-like"/>
</dbReference>
<evidence type="ECO:0000256" key="3">
    <source>
        <dbReference type="ARBA" id="ARBA00022452"/>
    </source>
</evidence>
<evidence type="ECO:0000256" key="7">
    <source>
        <dbReference type="ARBA" id="ARBA00023136"/>
    </source>
</evidence>
<evidence type="ECO:0000313" key="16">
    <source>
        <dbReference type="Proteomes" id="UP000649604"/>
    </source>
</evidence>
<dbReference type="Gene3D" id="2.170.130.10">
    <property type="entry name" value="TonB-dependent receptor, plug domain"/>
    <property type="match status" value="1"/>
</dbReference>
<name>A0A9D5Q843_9BACT</name>
<dbReference type="InterPro" id="IPR036942">
    <property type="entry name" value="Beta-barrel_TonB_sf"/>
</dbReference>
<dbReference type="SUPFAM" id="SSF56935">
    <property type="entry name" value="Porins"/>
    <property type="match status" value="1"/>
</dbReference>
<dbReference type="InterPro" id="IPR000531">
    <property type="entry name" value="Beta-barrel_TonB"/>
</dbReference>
<keyword evidence="9 10" id="KW-0998">Cell outer membrane</keyword>
<dbReference type="Proteomes" id="UP000649604">
    <property type="component" value="Unassembled WGS sequence"/>
</dbReference>
<dbReference type="Pfam" id="PF00593">
    <property type="entry name" value="TonB_dep_Rec_b-barrel"/>
    <property type="match status" value="1"/>
</dbReference>
<gene>
    <name evidence="15" type="ORF">GF339_23420</name>
</gene>
<evidence type="ECO:0000256" key="4">
    <source>
        <dbReference type="ARBA" id="ARBA00022692"/>
    </source>
</evidence>
<keyword evidence="5 12" id="KW-0732">Signal</keyword>
<dbReference type="CDD" id="cd01347">
    <property type="entry name" value="ligand_gated_channel"/>
    <property type="match status" value="1"/>
</dbReference>
<comment type="caution">
    <text evidence="15">The sequence shown here is derived from an EMBL/GenBank/DDBJ whole genome shotgun (WGS) entry which is preliminary data.</text>
</comment>
<evidence type="ECO:0000256" key="11">
    <source>
        <dbReference type="RuleBase" id="RU003357"/>
    </source>
</evidence>
<evidence type="ECO:0000256" key="6">
    <source>
        <dbReference type="ARBA" id="ARBA00023077"/>
    </source>
</evidence>
<evidence type="ECO:0000256" key="10">
    <source>
        <dbReference type="PROSITE-ProRule" id="PRU01360"/>
    </source>
</evidence>
<evidence type="ECO:0000259" key="14">
    <source>
        <dbReference type="Pfam" id="PF07715"/>
    </source>
</evidence>
<dbReference type="PROSITE" id="PS51257">
    <property type="entry name" value="PROKAR_LIPOPROTEIN"/>
    <property type="match status" value="1"/>
</dbReference>
<dbReference type="PANTHER" id="PTHR30069:SF29">
    <property type="entry name" value="HEMOGLOBIN AND HEMOGLOBIN-HAPTOGLOBIN-BINDING PROTEIN 1-RELATED"/>
    <property type="match status" value="1"/>
</dbReference>
<dbReference type="PROSITE" id="PS52016">
    <property type="entry name" value="TONB_DEPENDENT_REC_3"/>
    <property type="match status" value="1"/>
</dbReference>
<dbReference type="AlphaFoldDB" id="A0A9D5Q843"/>
<evidence type="ECO:0000256" key="5">
    <source>
        <dbReference type="ARBA" id="ARBA00022729"/>
    </source>
</evidence>
<dbReference type="GO" id="GO:0009279">
    <property type="term" value="C:cell outer membrane"/>
    <property type="evidence" value="ECO:0007669"/>
    <property type="project" value="UniProtKB-SubCell"/>
</dbReference>
<comment type="subcellular location">
    <subcellularLocation>
        <location evidence="1 10">Cell outer membrane</location>
        <topology evidence="1 10">Multi-pass membrane protein</topology>
    </subcellularLocation>
</comment>
<proteinExistence type="inferred from homology"/>
<sequence length="764" mass="85541">MSRGVIPLIVWSLFAACLVCLRVSPAVAQPVASTAEAAPPPSQDTPLEPSELSLFEPIPVVVTASKRPERIAEAPSIISVITREDIKRMGARTIMDVLRTIPGIDIVKDASNLSQIAVRGLRSEASAGVKILVDGHPLNDPITGGATTFYDALPLKNVQRIEIIRGPASAIYGSNAFVSVINIITLRAQEIDGLEIFLGAGSASAVNPAFLLGNVFNELEVTVYADYYTTDGNELFVKTDALTVYDETPRAEETASVSRAPGTFQESQETIDLSYTLRYRDLTLRGKFFDKHRGPFLTDFYALNTQSREDTRHIYTGLEYHRFLTERFELSSEIYVEYFHLDTHEHVAPGITLFPSDTGPGVVYPHGLISNFRAESWRVGSEHQVNFRLFPNNDLTLGVAYEYFTLQEASLHTNVFNLSAGFPPDVLVDIQTIFPEVDTASYQNFAAIFAQDTWQIRPNFDLTLGVRGDYFSDFGGIFTPKVGMTYEPHDALNLKFLFGSAFRIPSFAESFLDVTSPDTLPQDDLVVEELRTFEVGLSTKPADWFIGEINYFYTDINELTEVAEGRDTGSYPIGTTRTYQNIGGIDIQGVEVEVRGKSERELGLGIIPRIIGSWFRLNYSYQETTDSVSYEQVPNMPRHKGNVGVGFHLSSEERPDDRFNAFRIFRTFSDEFSLYFNLFLCGERDRSDADIRDPLPGFAVLDMTLTAYDLFEKGLDVSLKVNNLFDEAYRDPSPEFTAVQDYTTIPDDFPNPGRSLFFEIRYTF</sequence>
<keyword evidence="3 10" id="KW-1134">Transmembrane beta strand</keyword>
<feature type="domain" description="TonB-dependent receptor-like beta-barrel" evidence="13">
    <location>
        <begin position="276"/>
        <end position="724"/>
    </location>
</feature>
<dbReference type="GO" id="GO:0015344">
    <property type="term" value="F:siderophore uptake transmembrane transporter activity"/>
    <property type="evidence" value="ECO:0007669"/>
    <property type="project" value="TreeGrafter"/>
</dbReference>
<dbReference type="InterPro" id="IPR037066">
    <property type="entry name" value="Plug_dom_sf"/>
</dbReference>
<dbReference type="GO" id="GO:0044718">
    <property type="term" value="P:siderophore transmembrane transport"/>
    <property type="evidence" value="ECO:0007669"/>
    <property type="project" value="TreeGrafter"/>
</dbReference>
<dbReference type="Gene3D" id="2.40.170.20">
    <property type="entry name" value="TonB-dependent receptor, beta-barrel domain"/>
    <property type="match status" value="1"/>
</dbReference>
<keyword evidence="4 10" id="KW-0812">Transmembrane</keyword>
<evidence type="ECO:0000256" key="2">
    <source>
        <dbReference type="ARBA" id="ARBA00022448"/>
    </source>
</evidence>
<evidence type="ECO:0000256" key="1">
    <source>
        <dbReference type="ARBA" id="ARBA00004571"/>
    </source>
</evidence>
<dbReference type="EMBL" id="WJJP01000756">
    <property type="protein sequence ID" value="MBD3327554.1"/>
    <property type="molecule type" value="Genomic_DNA"/>
</dbReference>